<name>A0AB34JT50_PRYPA</name>
<keyword evidence="1" id="KW-0175">Coiled coil</keyword>
<feature type="region of interest" description="Disordered" evidence="2">
    <location>
        <begin position="1"/>
        <end position="77"/>
    </location>
</feature>
<evidence type="ECO:0000256" key="1">
    <source>
        <dbReference type="SAM" id="Coils"/>
    </source>
</evidence>
<evidence type="ECO:0000313" key="3">
    <source>
        <dbReference type="EMBL" id="KAL1523870.1"/>
    </source>
</evidence>
<keyword evidence="4" id="KW-1185">Reference proteome</keyword>
<accession>A0AB34JT50</accession>
<feature type="compositionally biased region" description="Polar residues" evidence="2">
    <location>
        <begin position="1"/>
        <end position="10"/>
    </location>
</feature>
<organism evidence="3 4">
    <name type="scientific">Prymnesium parvum</name>
    <name type="common">Toxic golden alga</name>
    <dbReference type="NCBI Taxonomy" id="97485"/>
    <lineage>
        <taxon>Eukaryota</taxon>
        <taxon>Haptista</taxon>
        <taxon>Haptophyta</taxon>
        <taxon>Prymnesiophyceae</taxon>
        <taxon>Prymnesiales</taxon>
        <taxon>Prymnesiaceae</taxon>
        <taxon>Prymnesium</taxon>
    </lineage>
</organism>
<evidence type="ECO:0000256" key="2">
    <source>
        <dbReference type="SAM" id="MobiDB-lite"/>
    </source>
</evidence>
<sequence length="313" mass="34455">MHLTGAQQGSACERLKRALQHSAPMSEPSPAAEGTSERANVGRPEEQDAETQMNVPPGAQTYAQRTLGKESGPTAGLQCAADVSQCAAAAPATTRKQSGDSRIARLEREMQELQERNAQLDAAAQKAREEADELYTSAKLLAEEASAKQQHLEARLRSAQEALQLTQQAYKDERQRREEEEAIIEHSLGTVFQRSNQLQHDAMRCGWSSDGSPERLKRLAGIDNQEFDFGTREAGVGQGTTQTMDGLAAGWVEREPGLVERNPVPGERSELVTPFINFCEMLGFLKSRSKPGTTAHHRQMLMWVALLRCRDSS</sequence>
<proteinExistence type="predicted"/>
<reference evidence="3 4" key="1">
    <citation type="journal article" date="2024" name="Science">
        <title>Giant polyketide synthase enzymes in the biosynthesis of giant marine polyether toxins.</title>
        <authorList>
            <person name="Fallon T.R."/>
            <person name="Shende V.V."/>
            <person name="Wierzbicki I.H."/>
            <person name="Pendleton A.L."/>
            <person name="Watervoot N.F."/>
            <person name="Auber R.P."/>
            <person name="Gonzalez D.J."/>
            <person name="Wisecaver J.H."/>
            <person name="Moore B.S."/>
        </authorList>
    </citation>
    <scope>NUCLEOTIDE SEQUENCE [LARGE SCALE GENOMIC DNA]</scope>
    <source>
        <strain evidence="3 4">12B1</strain>
    </source>
</reference>
<feature type="coiled-coil region" evidence="1">
    <location>
        <begin position="96"/>
        <end position="183"/>
    </location>
</feature>
<comment type="caution">
    <text evidence="3">The sequence shown here is derived from an EMBL/GenBank/DDBJ whole genome shotgun (WGS) entry which is preliminary data.</text>
</comment>
<dbReference type="Proteomes" id="UP001515480">
    <property type="component" value="Unassembled WGS sequence"/>
</dbReference>
<gene>
    <name evidence="3" type="ORF">AB1Y20_018789</name>
</gene>
<dbReference type="EMBL" id="JBGBPQ010000005">
    <property type="protein sequence ID" value="KAL1523870.1"/>
    <property type="molecule type" value="Genomic_DNA"/>
</dbReference>
<protein>
    <submittedName>
        <fullName evidence="3">Uncharacterized protein</fullName>
    </submittedName>
</protein>
<dbReference type="AlphaFoldDB" id="A0AB34JT50"/>
<evidence type="ECO:0000313" key="4">
    <source>
        <dbReference type="Proteomes" id="UP001515480"/>
    </source>
</evidence>